<dbReference type="FunFam" id="3.40.50.920:FF:000007">
    <property type="entry name" value="Pyruvate:ferredoxin (Flavodoxin) oxidoreductase"/>
    <property type="match status" value="1"/>
</dbReference>
<dbReference type="Proteomes" id="UP000886845">
    <property type="component" value="Unassembled WGS sequence"/>
</dbReference>
<keyword evidence="6" id="KW-0560">Oxidoreductase</keyword>
<evidence type="ECO:0000313" key="10">
    <source>
        <dbReference type="EMBL" id="HIV09529.1"/>
    </source>
</evidence>
<dbReference type="InterPro" id="IPR009014">
    <property type="entry name" value="Transketo_C/PFOR_II"/>
</dbReference>
<dbReference type="PANTHER" id="PTHR32154:SF0">
    <property type="entry name" value="PYRUVATE-FLAVODOXIN OXIDOREDUCTASE-RELATED"/>
    <property type="match status" value="1"/>
</dbReference>
<comment type="caution">
    <text evidence="10">The sequence shown here is derived from an EMBL/GenBank/DDBJ whole genome shotgun (WGS) entry which is preliminary data.</text>
</comment>
<dbReference type="Gene3D" id="3.30.70.20">
    <property type="match status" value="1"/>
</dbReference>
<dbReference type="SUPFAM" id="SSF52518">
    <property type="entry name" value="Thiamin diphosphate-binding fold (THDP-binding)"/>
    <property type="match status" value="2"/>
</dbReference>
<keyword evidence="2" id="KW-0813">Transport</keyword>
<evidence type="ECO:0000256" key="5">
    <source>
        <dbReference type="ARBA" id="ARBA00022982"/>
    </source>
</evidence>
<keyword evidence="4" id="KW-0479">Metal-binding</keyword>
<dbReference type="FunFam" id="3.40.920.10:FF:000001">
    <property type="entry name" value="Pyruvate:ferredoxin (Flavodoxin) oxidoreductase"/>
    <property type="match status" value="1"/>
</dbReference>
<dbReference type="Gene3D" id="4.10.780.10">
    <property type="entry name" value="Pyruvate-flavodoxin oxidoreductase, EKR domain"/>
    <property type="match status" value="1"/>
</dbReference>
<dbReference type="InterPro" id="IPR019456">
    <property type="entry name" value="Pyrv-flavodox_OxRtase_EKR"/>
</dbReference>
<keyword evidence="3" id="KW-0004">4Fe-4S</keyword>
<dbReference type="SMART" id="SM00890">
    <property type="entry name" value="EKR"/>
    <property type="match status" value="1"/>
</dbReference>
<protein>
    <submittedName>
        <fullName evidence="10">Pyruvate:ferredoxin (Flavodoxin) oxidoreductase</fullName>
    </submittedName>
</protein>
<evidence type="ECO:0000256" key="6">
    <source>
        <dbReference type="ARBA" id="ARBA00023002"/>
    </source>
</evidence>
<reference evidence="10" key="1">
    <citation type="submission" date="2020-10" db="EMBL/GenBank/DDBJ databases">
        <authorList>
            <person name="Gilroy R."/>
        </authorList>
    </citation>
    <scope>NUCLEOTIDE SEQUENCE</scope>
    <source>
        <strain evidence="10">35461</strain>
    </source>
</reference>
<dbReference type="PROSITE" id="PS00198">
    <property type="entry name" value="4FE4S_FER_1"/>
    <property type="match status" value="1"/>
</dbReference>
<gene>
    <name evidence="10" type="primary">nifJ</name>
    <name evidence="10" type="ORF">IAC79_05395</name>
</gene>
<dbReference type="InterPro" id="IPR019752">
    <property type="entry name" value="Pyrv/ketoisovalerate_OxRed_cat"/>
</dbReference>
<dbReference type="Pfam" id="PF10371">
    <property type="entry name" value="EKR"/>
    <property type="match status" value="1"/>
</dbReference>
<keyword evidence="10" id="KW-0670">Pyruvate</keyword>
<dbReference type="InterPro" id="IPR017900">
    <property type="entry name" value="4Fe4S_Fe_S_CS"/>
</dbReference>
<sequence>MSKFIMCDGNEATARVAFACSEVAAIYPITPSSPMAEFADEWAAHKQTNIWGTIPQIVELQSEGGAAGAVHGALTTGSLTTTFTASQGLLLMIPNMYKIAGELTPAVFHVSARALAMQGLSIFGDHGDIMACRQTGFAFLGADSVQECADMALVAHASTLQAKVPFVHFFDGFRTSHEVQKIEEIPQETIREMIDEDAVNAFRARGLNPEAPTMRGTAQNPDVYFQGRETVNKYYEAVPAIVQANMDKLAKLTGRQYHLFDYVGAPDAEHVIVIMGSGAETVQEVVEELNAEGEKTGVVKVHLYRPFDVKAFAAALPKTVQKITVLDRSKEPGSVGEPLYTDVRTAIGDAMQNGWLDIRYPKTYGGRYGLGSKEFTPAMVKGVFDNMKAAEPKNHFAVGIVDDVTGASIDTPAFLLKDSGCTECMFYGLGSDGTVGANKNSIKVIGANTDNYAQGYFVYDSKKAGGLTVSHLRFGPNPIHSPYLCTKADFVACHNFSFLEKYDMLSAAKVGATFLLQSEYDAKTVWDHIPDEVAQVIIDKKLKFYVVNAVKVAQGLGLGGRTNTIMQTAFFCISGIIKPVDKAIELLKAAAKKAYGKKGDDVVKLNWDAIDAAQAAIEEVQVPAAPSGKLRKPATVAATAPDFVKNVTAVMMRQEGDSLPVSAIPDDGTWPTATTQFEKRNIAINIPEWNNATCIQCLKCSTVCPHAAIRAKVVDEPALAGAPEGFKTADAKPPFKGKKFTIQIAVEDCTGCGLCSKVCPELPKTGKTLTMVHYDQDTLRKPGEANWKFFLDLPETDLTGVPLNAKTSQLKRPLFEFSGACAGCGETPYVKLLTQLFGDRLAIANATGCSSIYGGNLPTTPYCQTAEGKGPAWSNSLFEDNAEFGLGMAITRDKQKAFAKELIAKIVANPEAPADVKALLQEASDAADAQKTDEDIKAQRVRVAKIKEIAEKCDCPTCKKLATIADFLVRRSVWILGGDGWAYDIGYGGLDHVLATGRNVKILVLDTEVYSNTGGQASKSTPIGA</sequence>
<dbReference type="FunFam" id="3.40.50.970:FF:000012">
    <property type="entry name" value="Pyruvate:ferredoxin (Flavodoxin) oxidoreductase"/>
    <property type="match status" value="1"/>
</dbReference>
<keyword evidence="5" id="KW-0249">Electron transport</keyword>
<dbReference type="Pfam" id="PF01855">
    <property type="entry name" value="POR_N"/>
    <property type="match status" value="1"/>
</dbReference>
<dbReference type="PROSITE" id="PS51379">
    <property type="entry name" value="4FE4S_FER_2"/>
    <property type="match status" value="2"/>
</dbReference>
<dbReference type="NCBIfam" id="TIGR02176">
    <property type="entry name" value="pyruv_ox_red"/>
    <property type="match status" value="1"/>
</dbReference>
<feature type="non-terminal residue" evidence="10">
    <location>
        <position position="1025"/>
    </location>
</feature>
<dbReference type="SUPFAM" id="SSF52922">
    <property type="entry name" value="TK C-terminal domain-like"/>
    <property type="match status" value="1"/>
</dbReference>
<evidence type="ECO:0000256" key="8">
    <source>
        <dbReference type="ARBA" id="ARBA00023014"/>
    </source>
</evidence>
<dbReference type="InterPro" id="IPR050722">
    <property type="entry name" value="Pyruvate:ferred/Flavod_OxRd"/>
</dbReference>
<dbReference type="InterPro" id="IPR011895">
    <property type="entry name" value="Pyrv_flavodox_OxRed"/>
</dbReference>
<comment type="similarity">
    <text evidence="1">Belongs to the pyruvate:ferredoxin/flavodoxin oxidoreductase family.</text>
</comment>
<dbReference type="Gene3D" id="3.40.50.970">
    <property type="match status" value="2"/>
</dbReference>
<evidence type="ECO:0000256" key="1">
    <source>
        <dbReference type="ARBA" id="ARBA00009032"/>
    </source>
</evidence>
<dbReference type="InterPro" id="IPR037112">
    <property type="entry name" value="Pyrv-flavodox_OxR_EKR_sf"/>
</dbReference>
<dbReference type="PANTHER" id="PTHR32154">
    <property type="entry name" value="PYRUVATE-FLAVODOXIN OXIDOREDUCTASE-RELATED"/>
    <property type="match status" value="1"/>
</dbReference>
<dbReference type="GO" id="GO:0005506">
    <property type="term" value="F:iron ion binding"/>
    <property type="evidence" value="ECO:0007669"/>
    <property type="project" value="InterPro"/>
</dbReference>
<evidence type="ECO:0000256" key="7">
    <source>
        <dbReference type="ARBA" id="ARBA00023004"/>
    </source>
</evidence>
<proteinExistence type="inferred from homology"/>
<dbReference type="AlphaFoldDB" id="A0A9D1NMQ3"/>
<name>A0A9D1NMQ3_9BACT</name>
<dbReference type="SUPFAM" id="SSF53323">
    <property type="entry name" value="Pyruvate-ferredoxin oxidoreductase, PFOR, domain III"/>
    <property type="match status" value="1"/>
</dbReference>
<evidence type="ECO:0000256" key="4">
    <source>
        <dbReference type="ARBA" id="ARBA00022723"/>
    </source>
</evidence>
<dbReference type="Pfam" id="PF17147">
    <property type="entry name" value="PFOR_II"/>
    <property type="match status" value="1"/>
</dbReference>
<dbReference type="EMBL" id="DVOR01000172">
    <property type="protein sequence ID" value="HIV09529.1"/>
    <property type="molecule type" value="Genomic_DNA"/>
</dbReference>
<dbReference type="FunFam" id="3.30.70.20:FF:000022">
    <property type="entry name" value="Pyruvate:ferredoxin (Flavodoxin) oxidoreductase"/>
    <property type="match status" value="1"/>
</dbReference>
<dbReference type="GO" id="GO:0016903">
    <property type="term" value="F:oxidoreductase activity, acting on the aldehyde or oxo group of donors"/>
    <property type="evidence" value="ECO:0007669"/>
    <property type="project" value="InterPro"/>
</dbReference>
<evidence type="ECO:0000259" key="9">
    <source>
        <dbReference type="PROSITE" id="PS51379"/>
    </source>
</evidence>
<dbReference type="GO" id="GO:0006979">
    <property type="term" value="P:response to oxidative stress"/>
    <property type="evidence" value="ECO:0007669"/>
    <property type="project" value="TreeGrafter"/>
</dbReference>
<feature type="domain" description="4Fe-4S ferredoxin-type" evidence="9">
    <location>
        <begin position="685"/>
        <end position="714"/>
    </location>
</feature>
<keyword evidence="7" id="KW-0408">Iron</keyword>
<reference evidence="10" key="2">
    <citation type="journal article" date="2021" name="PeerJ">
        <title>Extensive microbial diversity within the chicken gut microbiome revealed by metagenomics and culture.</title>
        <authorList>
            <person name="Gilroy R."/>
            <person name="Ravi A."/>
            <person name="Getino M."/>
            <person name="Pursley I."/>
            <person name="Horton D.L."/>
            <person name="Alikhan N.F."/>
            <person name="Baker D."/>
            <person name="Gharbi K."/>
            <person name="Hall N."/>
            <person name="Watson M."/>
            <person name="Adriaenssens E.M."/>
            <person name="Foster-Nyarko E."/>
            <person name="Jarju S."/>
            <person name="Secka A."/>
            <person name="Antonio M."/>
            <person name="Oren A."/>
            <person name="Chaudhuri R.R."/>
            <person name="La Ragione R."/>
            <person name="Hildebrand F."/>
            <person name="Pallen M.J."/>
        </authorList>
    </citation>
    <scope>NUCLEOTIDE SEQUENCE</scope>
    <source>
        <strain evidence="10">35461</strain>
    </source>
</reference>
<dbReference type="Pfam" id="PF12838">
    <property type="entry name" value="Fer4_7"/>
    <property type="match status" value="1"/>
</dbReference>
<dbReference type="GO" id="GO:0022900">
    <property type="term" value="P:electron transport chain"/>
    <property type="evidence" value="ECO:0007669"/>
    <property type="project" value="InterPro"/>
</dbReference>
<dbReference type="InterPro" id="IPR033412">
    <property type="entry name" value="PFOR_II"/>
</dbReference>
<dbReference type="GO" id="GO:0051539">
    <property type="term" value="F:4 iron, 4 sulfur cluster binding"/>
    <property type="evidence" value="ECO:0007669"/>
    <property type="project" value="UniProtKB-KW"/>
</dbReference>
<dbReference type="SUPFAM" id="SSF54862">
    <property type="entry name" value="4Fe-4S ferredoxins"/>
    <property type="match status" value="1"/>
</dbReference>
<dbReference type="InterPro" id="IPR017896">
    <property type="entry name" value="4Fe4S_Fe-S-bd"/>
</dbReference>
<dbReference type="Gene3D" id="3.40.50.920">
    <property type="match status" value="1"/>
</dbReference>
<dbReference type="Pfam" id="PF01558">
    <property type="entry name" value="POR"/>
    <property type="match status" value="1"/>
</dbReference>
<dbReference type="CDD" id="cd07034">
    <property type="entry name" value="TPP_PYR_PFOR_IOR-alpha_like"/>
    <property type="match status" value="1"/>
</dbReference>
<feature type="domain" description="4Fe-4S ferredoxin-type" evidence="9">
    <location>
        <begin position="740"/>
        <end position="768"/>
    </location>
</feature>
<evidence type="ECO:0000313" key="11">
    <source>
        <dbReference type="Proteomes" id="UP000886845"/>
    </source>
</evidence>
<evidence type="ECO:0000256" key="3">
    <source>
        <dbReference type="ARBA" id="ARBA00022485"/>
    </source>
</evidence>
<dbReference type="Gene3D" id="3.40.920.10">
    <property type="entry name" value="Pyruvate-ferredoxin oxidoreductase, PFOR, domain III"/>
    <property type="match status" value="1"/>
</dbReference>
<evidence type="ECO:0000256" key="2">
    <source>
        <dbReference type="ARBA" id="ARBA00022448"/>
    </source>
</evidence>
<organism evidence="10 11">
    <name type="scientific">Candidatus Spyradenecus faecavium</name>
    <dbReference type="NCBI Taxonomy" id="2840947"/>
    <lineage>
        <taxon>Bacteria</taxon>
        <taxon>Pseudomonadati</taxon>
        <taxon>Lentisphaerota</taxon>
        <taxon>Lentisphaeria</taxon>
        <taxon>Lentisphaerales</taxon>
        <taxon>Lentisphaeraceae</taxon>
        <taxon>Lentisphaeraceae incertae sedis</taxon>
        <taxon>Candidatus Spyradenecus</taxon>
    </lineage>
</organism>
<dbReference type="InterPro" id="IPR002869">
    <property type="entry name" value="Pyrv_flavodox_OxRed_cen"/>
</dbReference>
<keyword evidence="8" id="KW-0411">Iron-sulfur</keyword>
<accession>A0A9D1NMQ3</accession>
<dbReference type="InterPro" id="IPR029061">
    <property type="entry name" value="THDP-binding"/>
</dbReference>
<dbReference type="InterPro" id="IPR002880">
    <property type="entry name" value="Pyrv_Fd/Flavodoxin_OxRdtase_N"/>
</dbReference>